<dbReference type="EC" id="3.1.3.-" evidence="7"/>
<evidence type="ECO:0000256" key="7">
    <source>
        <dbReference type="PIRNR" id="PIRNR004682"/>
    </source>
</evidence>
<dbReference type="InterPro" id="IPR006543">
    <property type="entry name" value="Histidinol-phos"/>
</dbReference>
<evidence type="ECO:0000256" key="6">
    <source>
        <dbReference type="ARBA" id="ARBA00031828"/>
    </source>
</evidence>
<dbReference type="SUPFAM" id="SSF56784">
    <property type="entry name" value="HAD-like"/>
    <property type="match status" value="1"/>
</dbReference>
<dbReference type="InterPro" id="IPR023214">
    <property type="entry name" value="HAD_sf"/>
</dbReference>
<dbReference type="NCBIfam" id="TIGR01656">
    <property type="entry name" value="Histidinol-ppas"/>
    <property type="match status" value="1"/>
</dbReference>
<dbReference type="GO" id="GO:0034200">
    <property type="term" value="F:D-glycero-beta-D-manno-heptose 1,7-bisphosphate 7-phosphatase activity"/>
    <property type="evidence" value="ECO:0007669"/>
    <property type="project" value="UniProtKB-EC"/>
</dbReference>
<sequence length="193" mass="21293">MTKTYAKPALFLDRDGVINVEKNYVHRIEDFEFVDGIFDLCRLATRLGLVLVVVTNQAGIGRGFYTEAQFHELTAWMSERFAAEGAPLAAVYFCPFHPEHGVGEYKCESFERKPNPGMMLRARDELGLDLARSLLLGDKESDIAAAKAAGVGVTLLLGEDADSARPTVVICSLADACAVLERHFLLELHDDVF</sequence>
<keyword evidence="9" id="KW-1185">Reference proteome</keyword>
<dbReference type="InterPro" id="IPR004446">
    <property type="entry name" value="Heptose_bisP_phosphatase"/>
</dbReference>
<comment type="subcellular location">
    <subcellularLocation>
        <location evidence="1 7">Cytoplasm</location>
    </subcellularLocation>
</comment>
<dbReference type="PANTHER" id="PTHR42891">
    <property type="entry name" value="D-GLYCERO-BETA-D-MANNO-HEPTOSE-1,7-BISPHOSPHATE 7-PHOSPHATASE"/>
    <property type="match status" value="1"/>
</dbReference>
<evidence type="ECO:0000256" key="4">
    <source>
        <dbReference type="ARBA" id="ARBA00022801"/>
    </source>
</evidence>
<dbReference type="PIRSF" id="PIRSF004682">
    <property type="entry name" value="GmhB"/>
    <property type="match status" value="1"/>
</dbReference>
<dbReference type="CDD" id="cd07503">
    <property type="entry name" value="HAD_HisB-N"/>
    <property type="match status" value="1"/>
</dbReference>
<dbReference type="Pfam" id="PF13242">
    <property type="entry name" value="Hydrolase_like"/>
    <property type="match status" value="1"/>
</dbReference>
<comment type="similarity">
    <text evidence="7">Belongs to the gmhB family.</text>
</comment>
<evidence type="ECO:0000313" key="8">
    <source>
        <dbReference type="EMBL" id="MBD9362214.1"/>
    </source>
</evidence>
<organism evidence="8 9">
    <name type="scientific">Methylomonas fluvii</name>
    <dbReference type="NCBI Taxonomy" id="1854564"/>
    <lineage>
        <taxon>Bacteria</taxon>
        <taxon>Pseudomonadati</taxon>
        <taxon>Pseudomonadota</taxon>
        <taxon>Gammaproteobacteria</taxon>
        <taxon>Methylococcales</taxon>
        <taxon>Methylococcaceae</taxon>
        <taxon>Methylomonas</taxon>
    </lineage>
</organism>
<protein>
    <recommendedName>
        <fullName evidence="6 7">D,D-heptose 1,7-bisphosphate phosphatase</fullName>
        <ecNumber evidence="7">3.1.3.-</ecNumber>
    </recommendedName>
</protein>
<dbReference type="EMBL" id="JACXST010000002">
    <property type="protein sequence ID" value="MBD9362214.1"/>
    <property type="molecule type" value="Genomic_DNA"/>
</dbReference>
<evidence type="ECO:0000256" key="1">
    <source>
        <dbReference type="ARBA" id="ARBA00004496"/>
    </source>
</evidence>
<proteinExistence type="inferred from homology"/>
<evidence type="ECO:0000313" key="9">
    <source>
        <dbReference type="Proteomes" id="UP000641152"/>
    </source>
</evidence>
<dbReference type="Proteomes" id="UP000641152">
    <property type="component" value="Unassembled WGS sequence"/>
</dbReference>
<evidence type="ECO:0000256" key="5">
    <source>
        <dbReference type="ARBA" id="ARBA00023277"/>
    </source>
</evidence>
<dbReference type="RefSeq" id="WP_192394917.1">
    <property type="nucleotide sequence ID" value="NZ_CAJHIU010000002.1"/>
</dbReference>
<accession>A0ABR9DJ04</accession>
<dbReference type="PANTHER" id="PTHR42891:SF1">
    <property type="entry name" value="D-GLYCERO-BETA-D-MANNO-HEPTOSE-1,7-BISPHOSPHATE 7-PHOSPHATASE"/>
    <property type="match status" value="1"/>
</dbReference>
<name>A0ABR9DJ04_9GAMM</name>
<keyword evidence="2 7" id="KW-0963">Cytoplasm</keyword>
<dbReference type="InterPro" id="IPR036412">
    <property type="entry name" value="HAD-like_sf"/>
</dbReference>
<dbReference type="InterPro" id="IPR006549">
    <property type="entry name" value="HAD-SF_hydro_IIIA"/>
</dbReference>
<reference evidence="8 9" key="1">
    <citation type="submission" date="2020-09" db="EMBL/GenBank/DDBJ databases">
        <title>Methylomonas albis sp. nov. and Methylomonas fluvii sp. nov.: Two cold-adapted methanotrophs from the River Elbe and an amended description of Methylovulum psychrotolerans strain Eb1.</title>
        <authorList>
            <person name="Bussmann I.K."/>
            <person name="Klings K.-W."/>
            <person name="Warnstedt J."/>
            <person name="Hoppert M."/>
            <person name="Saborowski A."/>
            <person name="Horn F."/>
            <person name="Liebner S."/>
        </authorList>
    </citation>
    <scope>NUCLEOTIDE SEQUENCE [LARGE SCALE GENOMIC DNA]</scope>
    <source>
        <strain evidence="8 9">EbB</strain>
    </source>
</reference>
<gene>
    <name evidence="8" type="primary">gmhB</name>
    <name evidence="8" type="ORF">EBB_17160</name>
</gene>
<keyword evidence="3" id="KW-0479">Metal-binding</keyword>
<dbReference type="NCBIfam" id="TIGR01662">
    <property type="entry name" value="HAD-SF-IIIA"/>
    <property type="match status" value="1"/>
</dbReference>
<comment type="caution">
    <text evidence="8">The sequence shown here is derived from an EMBL/GenBank/DDBJ whole genome shotgun (WGS) entry which is preliminary data.</text>
</comment>
<dbReference type="NCBIfam" id="TIGR00213">
    <property type="entry name" value="GmhB_yaeD"/>
    <property type="match status" value="1"/>
</dbReference>
<evidence type="ECO:0000256" key="3">
    <source>
        <dbReference type="ARBA" id="ARBA00022723"/>
    </source>
</evidence>
<keyword evidence="4 7" id="KW-0378">Hydrolase</keyword>
<dbReference type="Gene3D" id="3.40.50.1000">
    <property type="entry name" value="HAD superfamily/HAD-like"/>
    <property type="match status" value="1"/>
</dbReference>
<evidence type="ECO:0000256" key="2">
    <source>
        <dbReference type="ARBA" id="ARBA00022490"/>
    </source>
</evidence>
<keyword evidence="5 7" id="KW-0119">Carbohydrate metabolism</keyword>